<evidence type="ECO:0000256" key="3">
    <source>
        <dbReference type="ARBA" id="ARBA00022475"/>
    </source>
</evidence>
<keyword evidence="3" id="KW-1003">Cell membrane</keyword>
<dbReference type="InterPro" id="IPR023090">
    <property type="entry name" value="UPF0702_alpha/beta_dom_sf"/>
</dbReference>
<proteinExistence type="inferred from homology"/>
<keyword evidence="5 7" id="KW-1133">Transmembrane helix</keyword>
<evidence type="ECO:0000313" key="9">
    <source>
        <dbReference type="EMBL" id="MCC3274073.1"/>
    </source>
</evidence>
<dbReference type="EMBL" id="JAJFZT010000011">
    <property type="protein sequence ID" value="MCC3274073.1"/>
    <property type="molecule type" value="Genomic_DNA"/>
</dbReference>
<feature type="transmembrane region" description="Helical" evidence="7">
    <location>
        <begin position="12"/>
        <end position="30"/>
    </location>
</feature>
<evidence type="ECO:0000256" key="1">
    <source>
        <dbReference type="ARBA" id="ARBA00004651"/>
    </source>
</evidence>
<feature type="transmembrane region" description="Helical" evidence="7">
    <location>
        <begin position="62"/>
        <end position="83"/>
    </location>
</feature>
<evidence type="ECO:0000313" key="10">
    <source>
        <dbReference type="EMBL" id="UON92867.1"/>
    </source>
</evidence>
<dbReference type="Pfam" id="PF04239">
    <property type="entry name" value="DUF421"/>
    <property type="match status" value="1"/>
</dbReference>
<evidence type="ECO:0000256" key="6">
    <source>
        <dbReference type="ARBA" id="ARBA00023136"/>
    </source>
</evidence>
<name>A0A9X1MA21_9MICC</name>
<dbReference type="GO" id="GO:0005886">
    <property type="term" value="C:plasma membrane"/>
    <property type="evidence" value="ECO:0007669"/>
    <property type="project" value="UniProtKB-SubCell"/>
</dbReference>
<comment type="subcellular location">
    <subcellularLocation>
        <location evidence="1">Cell membrane</location>
        <topology evidence="1">Multi-pass membrane protein</topology>
    </subcellularLocation>
</comment>
<dbReference type="Gene3D" id="3.30.240.20">
    <property type="entry name" value="bsu07140 like domains"/>
    <property type="match status" value="1"/>
</dbReference>
<comment type="similarity">
    <text evidence="2">Belongs to the UPF0702 family.</text>
</comment>
<dbReference type="InterPro" id="IPR007353">
    <property type="entry name" value="DUF421"/>
</dbReference>
<evidence type="ECO:0000256" key="2">
    <source>
        <dbReference type="ARBA" id="ARBA00006448"/>
    </source>
</evidence>
<evidence type="ECO:0000259" key="8">
    <source>
        <dbReference type="Pfam" id="PF04239"/>
    </source>
</evidence>
<evidence type="ECO:0000313" key="11">
    <source>
        <dbReference type="Proteomes" id="UP000829758"/>
    </source>
</evidence>
<gene>
    <name evidence="9" type="ORF">LJ755_15215</name>
    <name evidence="10" type="ORF">MUK71_04265</name>
</gene>
<sequence>MWHNLGITPLEALWVVLGAVGIYAAFYLLVRAFGLRALATWSTLDKAVVIALGSLLGRVVLGYTPTLSAGIIGLATLFAMLRLERWCRAKDIRFLSSRPILLMAGSEILPEGLRRARVVEDELYFKLRQAGICNLSEVAAAVLETTGDVTVLRRGQRIDPLLVRRVPNRERIPADLMLPD</sequence>
<evidence type="ECO:0000256" key="5">
    <source>
        <dbReference type="ARBA" id="ARBA00022989"/>
    </source>
</evidence>
<accession>A0A9X1MA21</accession>
<organism evidence="9 12">
    <name type="scientific">Arthrobacter zhangbolii</name>
    <dbReference type="NCBI Taxonomy" id="2886936"/>
    <lineage>
        <taxon>Bacteria</taxon>
        <taxon>Bacillati</taxon>
        <taxon>Actinomycetota</taxon>
        <taxon>Actinomycetes</taxon>
        <taxon>Micrococcales</taxon>
        <taxon>Micrococcaceae</taxon>
        <taxon>Arthrobacter</taxon>
    </lineage>
</organism>
<keyword evidence="11" id="KW-1185">Reference proteome</keyword>
<dbReference type="RefSeq" id="WP_227929637.1">
    <property type="nucleotide sequence ID" value="NZ_CP094984.1"/>
</dbReference>
<dbReference type="EMBL" id="CP094984">
    <property type="protein sequence ID" value="UON92867.1"/>
    <property type="molecule type" value="Genomic_DNA"/>
</dbReference>
<reference evidence="9" key="1">
    <citation type="submission" date="2021-10" db="EMBL/GenBank/DDBJ databases">
        <title>Novel species in genus Arthrobacter.</title>
        <authorList>
            <person name="Liu Y."/>
        </authorList>
    </citation>
    <scope>NUCLEOTIDE SEQUENCE</scope>
    <source>
        <strain evidence="9">Zg-Y462</strain>
        <strain evidence="11">zg-Y462</strain>
    </source>
</reference>
<keyword evidence="6 7" id="KW-0472">Membrane</keyword>
<evidence type="ECO:0000256" key="4">
    <source>
        <dbReference type="ARBA" id="ARBA00022692"/>
    </source>
</evidence>
<keyword evidence="4 7" id="KW-0812">Transmembrane</keyword>
<dbReference type="PANTHER" id="PTHR34582:SF6">
    <property type="entry name" value="UPF0702 TRANSMEMBRANE PROTEIN YCAP"/>
    <property type="match status" value="1"/>
</dbReference>
<feature type="domain" description="YetF C-terminal" evidence="8">
    <location>
        <begin position="93"/>
        <end position="156"/>
    </location>
</feature>
<evidence type="ECO:0000313" key="12">
    <source>
        <dbReference type="Proteomes" id="UP001155145"/>
    </source>
</evidence>
<dbReference type="Proteomes" id="UP000829758">
    <property type="component" value="Chromosome"/>
</dbReference>
<protein>
    <submittedName>
        <fullName evidence="9">DUF421 domain-containing protein</fullName>
    </submittedName>
</protein>
<evidence type="ECO:0000256" key="7">
    <source>
        <dbReference type="SAM" id="Phobius"/>
    </source>
</evidence>
<dbReference type="PANTHER" id="PTHR34582">
    <property type="entry name" value="UPF0702 TRANSMEMBRANE PROTEIN YCAP"/>
    <property type="match status" value="1"/>
</dbReference>
<dbReference type="AlphaFoldDB" id="A0A9X1MA21"/>
<dbReference type="Proteomes" id="UP001155145">
    <property type="component" value="Unassembled WGS sequence"/>
</dbReference>